<evidence type="ECO:0000313" key="2">
    <source>
        <dbReference type="Proteomes" id="UP001156836"/>
    </source>
</evidence>
<sequence length="82" mass="8904">MQATLADQVQLAGNIQVQYRALQAVDAPCQAPRQPAIPISQLIVQAGQRADLDFARERLFFLGKFSAVENGHTLVGRSGNRA</sequence>
<reference evidence="2" key="1">
    <citation type="journal article" date="2019" name="Int. J. Syst. Evol. Microbiol.">
        <title>The Global Catalogue of Microorganisms (GCM) 10K type strain sequencing project: providing services to taxonomists for standard genome sequencing and annotation.</title>
        <authorList>
            <consortium name="The Broad Institute Genomics Platform"/>
            <consortium name="The Broad Institute Genome Sequencing Center for Infectious Disease"/>
            <person name="Wu L."/>
            <person name="Ma J."/>
        </authorList>
    </citation>
    <scope>NUCLEOTIDE SEQUENCE [LARGE SCALE GENOMIC DNA]</scope>
    <source>
        <strain evidence="2">NBRC 104970</strain>
    </source>
</reference>
<dbReference type="Proteomes" id="UP001156836">
    <property type="component" value="Unassembled WGS sequence"/>
</dbReference>
<protein>
    <submittedName>
        <fullName evidence="1">Uncharacterized protein</fullName>
    </submittedName>
</protein>
<comment type="caution">
    <text evidence="1">The sequence shown here is derived from an EMBL/GenBank/DDBJ whole genome shotgun (WGS) entry which is preliminary data.</text>
</comment>
<keyword evidence="2" id="KW-1185">Reference proteome</keyword>
<accession>A0ABQ6BTZ3</accession>
<organism evidence="1 2">
    <name type="scientific">Chitiniphilus shinanonensis</name>
    <dbReference type="NCBI Taxonomy" id="553088"/>
    <lineage>
        <taxon>Bacteria</taxon>
        <taxon>Pseudomonadati</taxon>
        <taxon>Pseudomonadota</taxon>
        <taxon>Betaproteobacteria</taxon>
        <taxon>Neisseriales</taxon>
        <taxon>Chitinibacteraceae</taxon>
        <taxon>Chitiniphilus</taxon>
    </lineage>
</organism>
<name>A0ABQ6BTZ3_9NEIS</name>
<proteinExistence type="predicted"/>
<evidence type="ECO:0000313" key="1">
    <source>
        <dbReference type="EMBL" id="GLS05475.1"/>
    </source>
</evidence>
<dbReference type="EMBL" id="BSOZ01000048">
    <property type="protein sequence ID" value="GLS05475.1"/>
    <property type="molecule type" value="Genomic_DNA"/>
</dbReference>
<gene>
    <name evidence="1" type="ORF">GCM10007860_26290</name>
</gene>